<keyword evidence="3" id="KW-1185">Reference proteome</keyword>
<accession>A0A844ZNG9</accession>
<organism evidence="2 3">
    <name type="scientific">Alteraurantiacibacter aestuarii</name>
    <dbReference type="NCBI Taxonomy" id="650004"/>
    <lineage>
        <taxon>Bacteria</taxon>
        <taxon>Pseudomonadati</taxon>
        <taxon>Pseudomonadota</taxon>
        <taxon>Alphaproteobacteria</taxon>
        <taxon>Sphingomonadales</taxon>
        <taxon>Erythrobacteraceae</taxon>
        <taxon>Alteraurantiacibacter</taxon>
    </lineage>
</organism>
<dbReference type="SUPFAM" id="SSF54913">
    <property type="entry name" value="GlnB-like"/>
    <property type="match status" value="1"/>
</dbReference>
<dbReference type="GO" id="GO:0005507">
    <property type="term" value="F:copper ion binding"/>
    <property type="evidence" value="ECO:0007669"/>
    <property type="project" value="TreeGrafter"/>
</dbReference>
<protein>
    <submittedName>
        <fullName evidence="2">Divalent cation tolerance protein CutA</fullName>
    </submittedName>
</protein>
<dbReference type="AlphaFoldDB" id="A0A844ZNG9"/>
<dbReference type="Proteomes" id="UP000435243">
    <property type="component" value="Unassembled WGS sequence"/>
</dbReference>
<dbReference type="InterPro" id="IPR011322">
    <property type="entry name" value="N-reg_PII-like_a/b"/>
</dbReference>
<dbReference type="Gene3D" id="3.30.70.120">
    <property type="match status" value="1"/>
</dbReference>
<proteinExistence type="inferred from homology"/>
<gene>
    <name evidence="2" type="ORF">GRI32_07435</name>
</gene>
<comment type="similarity">
    <text evidence="1">Belongs to the CutA family.</text>
</comment>
<reference evidence="2 3" key="1">
    <citation type="submission" date="2019-12" db="EMBL/GenBank/DDBJ databases">
        <title>Genomic-based taxomic classification of the family Erythrobacteraceae.</title>
        <authorList>
            <person name="Xu L."/>
        </authorList>
    </citation>
    <scope>NUCLEOTIDE SEQUENCE [LARGE SCALE GENOMIC DNA]</scope>
    <source>
        <strain evidence="2 3">JCM 16339</strain>
    </source>
</reference>
<comment type="caution">
    <text evidence="2">The sequence shown here is derived from an EMBL/GenBank/DDBJ whole genome shotgun (WGS) entry which is preliminary data.</text>
</comment>
<dbReference type="PANTHER" id="PTHR23419">
    <property type="entry name" value="DIVALENT CATION TOLERANCE CUTA-RELATED"/>
    <property type="match status" value="1"/>
</dbReference>
<evidence type="ECO:0000256" key="1">
    <source>
        <dbReference type="ARBA" id="ARBA00010169"/>
    </source>
</evidence>
<dbReference type="GO" id="GO:0010038">
    <property type="term" value="P:response to metal ion"/>
    <property type="evidence" value="ECO:0007669"/>
    <property type="project" value="InterPro"/>
</dbReference>
<dbReference type="Pfam" id="PF03091">
    <property type="entry name" value="CutA1"/>
    <property type="match status" value="1"/>
</dbReference>
<dbReference type="OrthoDB" id="37622at2"/>
<name>A0A844ZNG9_9SPHN</name>
<dbReference type="PANTHER" id="PTHR23419:SF8">
    <property type="entry name" value="FI09726P"/>
    <property type="match status" value="1"/>
</dbReference>
<dbReference type="EMBL" id="WTYY01000003">
    <property type="protein sequence ID" value="MXO88570.1"/>
    <property type="molecule type" value="Genomic_DNA"/>
</dbReference>
<dbReference type="InterPro" id="IPR015867">
    <property type="entry name" value="N-reg_PII/ATP_PRibTrfase_C"/>
</dbReference>
<evidence type="ECO:0000313" key="2">
    <source>
        <dbReference type="EMBL" id="MXO88570.1"/>
    </source>
</evidence>
<dbReference type="InterPro" id="IPR004323">
    <property type="entry name" value="Ion_tolerance_CutA"/>
</dbReference>
<evidence type="ECO:0000313" key="3">
    <source>
        <dbReference type="Proteomes" id="UP000435243"/>
    </source>
</evidence>
<sequence length="122" mass="13069">MGRAQTGTRCTVSEGPALIWCPFPSEEEARRVAGQLLDERLIACANIVPGMISIFEWQGERGEAREVGVLLKTHGSLLEKSVARLADLHSYDTPAVAGWITTASAQATSAWIDGLTGTEASR</sequence>